<dbReference type="FunCoup" id="A0A2R6QLM5">
    <property type="interactions" value="22"/>
</dbReference>
<dbReference type="STRING" id="1590841.A0A2R6QLM5"/>
<evidence type="ECO:0000313" key="2">
    <source>
        <dbReference type="Proteomes" id="UP000241394"/>
    </source>
</evidence>
<dbReference type="Gramene" id="PSS10294">
    <property type="protein sequence ID" value="PSS10294"/>
    <property type="gene ID" value="CEY00_Acc17388"/>
</dbReference>
<organism evidence="1 2">
    <name type="scientific">Actinidia chinensis var. chinensis</name>
    <name type="common">Chinese soft-hair kiwi</name>
    <dbReference type="NCBI Taxonomy" id="1590841"/>
    <lineage>
        <taxon>Eukaryota</taxon>
        <taxon>Viridiplantae</taxon>
        <taxon>Streptophyta</taxon>
        <taxon>Embryophyta</taxon>
        <taxon>Tracheophyta</taxon>
        <taxon>Spermatophyta</taxon>
        <taxon>Magnoliopsida</taxon>
        <taxon>eudicotyledons</taxon>
        <taxon>Gunneridae</taxon>
        <taxon>Pentapetalae</taxon>
        <taxon>asterids</taxon>
        <taxon>Ericales</taxon>
        <taxon>Actinidiaceae</taxon>
        <taxon>Actinidia</taxon>
    </lineage>
</organism>
<evidence type="ECO:0000313" key="1">
    <source>
        <dbReference type="EMBL" id="PSS10294.1"/>
    </source>
</evidence>
<dbReference type="AlphaFoldDB" id="A0A2R6QLM5"/>
<comment type="caution">
    <text evidence="1">The sequence shown here is derived from an EMBL/GenBank/DDBJ whole genome shotgun (WGS) entry which is preliminary data.</text>
</comment>
<proteinExistence type="predicted"/>
<dbReference type="EMBL" id="NKQK01000015">
    <property type="protein sequence ID" value="PSS10294.1"/>
    <property type="molecule type" value="Genomic_DNA"/>
</dbReference>
<dbReference type="InterPro" id="IPR045286">
    <property type="entry name" value="FBS1-like"/>
</dbReference>
<dbReference type="Proteomes" id="UP000241394">
    <property type="component" value="Chromosome LG15"/>
</dbReference>
<name>A0A2R6QLM5_ACTCC</name>
<keyword evidence="2" id="KW-1185">Reference proteome</keyword>
<accession>A0A2R6QLM5</accession>
<sequence length="203" mass="22824">MEKSDLVGNCCEELRNKMGLGKRCGSDLSEGLGLGLGFVRYTRSMSGKRIAISSNMEVDSTVAPQKMKKQWSEKMNSSSDKSLLEAMPQDILVMILCGVGHDDLKQLFHVSKQIREATLIAKKSHFAYSTPTKSLAFRNSIDLGDVEKDFEEVEAPNAPKQIRSYRSRLRGKKLTDISVALFASPDEERWPRKDLFTKMETDI</sequence>
<dbReference type="OMA" id="RFHMDDA"/>
<dbReference type="PANTHER" id="PTHR34049">
    <property type="entry name" value="F-BOX PROTEIN SKIP27"/>
    <property type="match status" value="1"/>
</dbReference>
<reference evidence="2" key="2">
    <citation type="journal article" date="2018" name="BMC Genomics">
        <title>A manually annotated Actinidia chinensis var. chinensis (kiwifruit) genome highlights the challenges associated with draft genomes and gene prediction in plants.</title>
        <authorList>
            <person name="Pilkington S.M."/>
            <person name="Crowhurst R."/>
            <person name="Hilario E."/>
            <person name="Nardozza S."/>
            <person name="Fraser L."/>
            <person name="Peng Y."/>
            <person name="Gunaseelan K."/>
            <person name="Simpson R."/>
            <person name="Tahir J."/>
            <person name="Deroles S.C."/>
            <person name="Templeton K."/>
            <person name="Luo Z."/>
            <person name="Davy M."/>
            <person name="Cheng C."/>
            <person name="McNeilage M."/>
            <person name="Scaglione D."/>
            <person name="Liu Y."/>
            <person name="Zhang Q."/>
            <person name="Datson P."/>
            <person name="De Silva N."/>
            <person name="Gardiner S.E."/>
            <person name="Bassett H."/>
            <person name="Chagne D."/>
            <person name="McCallum J."/>
            <person name="Dzierzon H."/>
            <person name="Deng C."/>
            <person name="Wang Y.Y."/>
            <person name="Barron L."/>
            <person name="Manako K."/>
            <person name="Bowen J."/>
            <person name="Foster T.M."/>
            <person name="Erridge Z.A."/>
            <person name="Tiffin H."/>
            <person name="Waite C.N."/>
            <person name="Davies K.M."/>
            <person name="Grierson E.P."/>
            <person name="Laing W.A."/>
            <person name="Kirk R."/>
            <person name="Chen X."/>
            <person name="Wood M."/>
            <person name="Montefiori M."/>
            <person name="Brummell D.A."/>
            <person name="Schwinn K.E."/>
            <person name="Catanach A."/>
            <person name="Fullerton C."/>
            <person name="Li D."/>
            <person name="Meiyalaghan S."/>
            <person name="Nieuwenhuizen N."/>
            <person name="Read N."/>
            <person name="Prakash R."/>
            <person name="Hunter D."/>
            <person name="Zhang H."/>
            <person name="McKenzie M."/>
            <person name="Knabel M."/>
            <person name="Harris A."/>
            <person name="Allan A.C."/>
            <person name="Gleave A."/>
            <person name="Chen A."/>
            <person name="Janssen B.J."/>
            <person name="Plunkett B."/>
            <person name="Ampomah-Dwamena C."/>
            <person name="Voogd C."/>
            <person name="Leif D."/>
            <person name="Lafferty D."/>
            <person name="Souleyre E.J.F."/>
            <person name="Varkonyi-Gasic E."/>
            <person name="Gambi F."/>
            <person name="Hanley J."/>
            <person name="Yao J.L."/>
            <person name="Cheung J."/>
            <person name="David K.M."/>
            <person name="Warren B."/>
            <person name="Marsh K."/>
            <person name="Snowden K.C."/>
            <person name="Lin-Wang K."/>
            <person name="Brian L."/>
            <person name="Martinez-Sanchez M."/>
            <person name="Wang M."/>
            <person name="Ileperuma N."/>
            <person name="Macnee N."/>
            <person name="Campin R."/>
            <person name="McAtee P."/>
            <person name="Drummond R.S.M."/>
            <person name="Espley R.V."/>
            <person name="Ireland H.S."/>
            <person name="Wu R."/>
            <person name="Atkinson R.G."/>
            <person name="Karunairetnam S."/>
            <person name="Bulley S."/>
            <person name="Chunkath S."/>
            <person name="Hanley Z."/>
            <person name="Storey R."/>
            <person name="Thrimawithana A.H."/>
            <person name="Thomson S."/>
            <person name="David C."/>
            <person name="Testolin R."/>
            <person name="Huang H."/>
            <person name="Hellens R.P."/>
            <person name="Schaffer R.J."/>
        </authorList>
    </citation>
    <scope>NUCLEOTIDE SEQUENCE [LARGE SCALE GENOMIC DNA]</scope>
    <source>
        <strain evidence="2">cv. Red5</strain>
    </source>
</reference>
<gene>
    <name evidence="1" type="ORF">CEY00_Acc17388</name>
</gene>
<dbReference type="PANTHER" id="PTHR34049:SF1">
    <property type="entry name" value="F-BOX PROTEIN SKIP27"/>
    <property type="match status" value="1"/>
</dbReference>
<protein>
    <submittedName>
        <fullName evidence="1">F-box protein</fullName>
    </submittedName>
</protein>
<reference evidence="1 2" key="1">
    <citation type="submission" date="2017-07" db="EMBL/GenBank/DDBJ databases">
        <title>An improved, manually edited Actinidia chinensis var. chinensis (kiwifruit) genome highlights the challenges associated with draft genomes and gene prediction in plants.</title>
        <authorList>
            <person name="Pilkington S."/>
            <person name="Crowhurst R."/>
            <person name="Hilario E."/>
            <person name="Nardozza S."/>
            <person name="Fraser L."/>
            <person name="Peng Y."/>
            <person name="Gunaseelan K."/>
            <person name="Simpson R."/>
            <person name="Tahir J."/>
            <person name="Deroles S."/>
            <person name="Templeton K."/>
            <person name="Luo Z."/>
            <person name="Davy M."/>
            <person name="Cheng C."/>
            <person name="Mcneilage M."/>
            <person name="Scaglione D."/>
            <person name="Liu Y."/>
            <person name="Zhang Q."/>
            <person name="Datson P."/>
            <person name="De Silva N."/>
            <person name="Gardiner S."/>
            <person name="Bassett H."/>
            <person name="Chagne D."/>
            <person name="Mccallum J."/>
            <person name="Dzierzon H."/>
            <person name="Deng C."/>
            <person name="Wang Y.-Y."/>
            <person name="Barron N."/>
            <person name="Manako K."/>
            <person name="Bowen J."/>
            <person name="Foster T."/>
            <person name="Erridge Z."/>
            <person name="Tiffin H."/>
            <person name="Waite C."/>
            <person name="Davies K."/>
            <person name="Grierson E."/>
            <person name="Laing W."/>
            <person name="Kirk R."/>
            <person name="Chen X."/>
            <person name="Wood M."/>
            <person name="Montefiori M."/>
            <person name="Brummell D."/>
            <person name="Schwinn K."/>
            <person name="Catanach A."/>
            <person name="Fullerton C."/>
            <person name="Li D."/>
            <person name="Meiyalaghan S."/>
            <person name="Nieuwenhuizen N."/>
            <person name="Read N."/>
            <person name="Prakash R."/>
            <person name="Hunter D."/>
            <person name="Zhang H."/>
            <person name="Mckenzie M."/>
            <person name="Knabel M."/>
            <person name="Harris A."/>
            <person name="Allan A."/>
            <person name="Chen A."/>
            <person name="Janssen B."/>
            <person name="Plunkett B."/>
            <person name="Dwamena C."/>
            <person name="Voogd C."/>
            <person name="Leif D."/>
            <person name="Lafferty D."/>
            <person name="Souleyre E."/>
            <person name="Varkonyi-Gasic E."/>
            <person name="Gambi F."/>
            <person name="Hanley J."/>
            <person name="Yao J.-L."/>
            <person name="Cheung J."/>
            <person name="David K."/>
            <person name="Warren B."/>
            <person name="Marsh K."/>
            <person name="Snowden K."/>
            <person name="Lin-Wang K."/>
            <person name="Brian L."/>
            <person name="Martinez-Sanchez M."/>
            <person name="Wang M."/>
            <person name="Ileperuma N."/>
            <person name="Macnee N."/>
            <person name="Campin R."/>
            <person name="Mcatee P."/>
            <person name="Drummond R."/>
            <person name="Espley R."/>
            <person name="Ireland H."/>
            <person name="Wu R."/>
            <person name="Atkinson R."/>
            <person name="Karunairetnam S."/>
            <person name="Bulley S."/>
            <person name="Chunkath S."/>
            <person name="Hanley Z."/>
            <person name="Storey R."/>
            <person name="Thrimawithana A."/>
            <person name="Thomson S."/>
            <person name="David C."/>
            <person name="Testolin R."/>
        </authorList>
    </citation>
    <scope>NUCLEOTIDE SEQUENCE [LARGE SCALE GENOMIC DNA]</scope>
    <source>
        <strain evidence="2">cv. Red5</strain>
        <tissue evidence="1">Young leaf</tissue>
    </source>
</reference>
<dbReference type="OrthoDB" id="786450at2759"/>
<dbReference type="InParanoid" id="A0A2R6QLM5"/>